<dbReference type="RefSeq" id="WP_277731992.1">
    <property type="nucleotide sequence ID" value="NZ_CP120733.1"/>
</dbReference>
<evidence type="ECO:0000313" key="10">
    <source>
        <dbReference type="EMBL" id="WFD10014.1"/>
    </source>
</evidence>
<dbReference type="PIRSF" id="PIRSF037778">
    <property type="entry name" value="UCP037778_transp_RibU"/>
    <property type="match status" value="1"/>
</dbReference>
<keyword evidence="6 9" id="KW-1133">Transmembrane helix</keyword>
<reference evidence="10 11" key="1">
    <citation type="submission" date="2023-03" db="EMBL/GenBank/DDBJ databases">
        <title>Complete genome sequence of Tepidibacter sp. SWIR-1, isolated from a deep-sea hydrothermal vent.</title>
        <authorList>
            <person name="Li X."/>
        </authorList>
    </citation>
    <scope>NUCLEOTIDE SEQUENCE [LARGE SCALE GENOMIC DNA]</scope>
    <source>
        <strain evidence="10 11">SWIR-1</strain>
    </source>
</reference>
<feature type="transmembrane region" description="Helical" evidence="9">
    <location>
        <begin position="168"/>
        <end position="192"/>
    </location>
</feature>
<organism evidence="10 11">
    <name type="scientific">Tepidibacter hydrothermalis</name>
    <dbReference type="NCBI Taxonomy" id="3036126"/>
    <lineage>
        <taxon>Bacteria</taxon>
        <taxon>Bacillati</taxon>
        <taxon>Bacillota</taxon>
        <taxon>Clostridia</taxon>
        <taxon>Peptostreptococcales</taxon>
        <taxon>Peptostreptococcaceae</taxon>
        <taxon>Tepidibacter</taxon>
    </lineage>
</organism>
<comment type="similarity">
    <text evidence="2 8">Belongs to the prokaryotic riboflavin transporter (P-RFT) (TC 2.A.87) family.</text>
</comment>
<dbReference type="PANTHER" id="PTHR38438">
    <property type="entry name" value="RIBOFLAVIN TRANSPORTER RIBU"/>
    <property type="match status" value="1"/>
</dbReference>
<feature type="transmembrane region" description="Helical" evidence="9">
    <location>
        <begin position="89"/>
        <end position="108"/>
    </location>
</feature>
<evidence type="ECO:0000313" key="11">
    <source>
        <dbReference type="Proteomes" id="UP001222800"/>
    </source>
</evidence>
<evidence type="ECO:0000256" key="3">
    <source>
        <dbReference type="ARBA" id="ARBA00022448"/>
    </source>
</evidence>
<evidence type="ECO:0000256" key="9">
    <source>
        <dbReference type="SAM" id="Phobius"/>
    </source>
</evidence>
<evidence type="ECO:0000256" key="4">
    <source>
        <dbReference type="ARBA" id="ARBA00022475"/>
    </source>
</evidence>
<keyword evidence="5 9" id="KW-0812">Transmembrane</keyword>
<feature type="transmembrane region" description="Helical" evidence="9">
    <location>
        <begin position="20"/>
        <end position="44"/>
    </location>
</feature>
<feature type="transmembrane region" description="Helical" evidence="9">
    <location>
        <begin position="51"/>
        <end position="69"/>
    </location>
</feature>
<dbReference type="InterPro" id="IPR025720">
    <property type="entry name" value="RibU"/>
</dbReference>
<gene>
    <name evidence="10" type="ORF">P4S50_16800</name>
</gene>
<feature type="transmembrane region" description="Helical" evidence="9">
    <location>
        <begin position="115"/>
        <end position="137"/>
    </location>
</feature>
<evidence type="ECO:0000256" key="7">
    <source>
        <dbReference type="ARBA" id="ARBA00023136"/>
    </source>
</evidence>
<keyword evidence="11" id="KW-1185">Reference proteome</keyword>
<evidence type="ECO:0000256" key="5">
    <source>
        <dbReference type="ARBA" id="ARBA00022692"/>
    </source>
</evidence>
<keyword evidence="7 8" id="KW-0472">Membrane</keyword>
<dbReference type="EMBL" id="CP120733">
    <property type="protein sequence ID" value="WFD10014.1"/>
    <property type="molecule type" value="Genomic_DNA"/>
</dbReference>
<evidence type="ECO:0000256" key="2">
    <source>
        <dbReference type="ARBA" id="ARBA00005540"/>
    </source>
</evidence>
<dbReference type="PANTHER" id="PTHR38438:SF1">
    <property type="entry name" value="RIBOFLAVIN TRANSPORTER RIBU"/>
    <property type="match status" value="1"/>
</dbReference>
<proteinExistence type="inferred from homology"/>
<dbReference type="Proteomes" id="UP001222800">
    <property type="component" value="Chromosome"/>
</dbReference>
<keyword evidence="4 8" id="KW-1003">Cell membrane</keyword>
<evidence type="ECO:0000256" key="6">
    <source>
        <dbReference type="ARBA" id="ARBA00022989"/>
    </source>
</evidence>
<name>A0ABY8EAT6_9FIRM</name>
<dbReference type="Pfam" id="PF12822">
    <property type="entry name" value="ECF_trnsprt"/>
    <property type="match status" value="1"/>
</dbReference>
<evidence type="ECO:0000256" key="8">
    <source>
        <dbReference type="PIRNR" id="PIRNR037778"/>
    </source>
</evidence>
<sequence>MYNQATTKKNLFTTSVLVKISILSVISYLIMFIEFPIVFAPGFLKLDFSDIPAIIGGFALGPVAGIFIELIKNLLHFITKTDTGGVGEIANFLIGGAFVFISSGIYHLGKNKKNAIIGCLIGTIGMSIVGALANQYLLIPFYANMFPIDAIVQMGTVVNKNIVDVKTLIYYGVVPFNIFKGIVMSVVTAILYKKVSCIIK</sequence>
<evidence type="ECO:0000256" key="1">
    <source>
        <dbReference type="ARBA" id="ARBA00004651"/>
    </source>
</evidence>
<dbReference type="Gene3D" id="1.10.1760.20">
    <property type="match status" value="1"/>
</dbReference>
<dbReference type="InterPro" id="IPR024529">
    <property type="entry name" value="ECF_trnsprt_substrate-spec"/>
</dbReference>
<accession>A0ABY8EAT6</accession>
<comment type="subcellular location">
    <subcellularLocation>
        <location evidence="1">Cell membrane</location>
        <topology evidence="1">Multi-pass membrane protein</topology>
    </subcellularLocation>
</comment>
<comment type="function">
    <text evidence="8">Probably a riboflavin-binding protein that interacts with the energy-coupling factor (ECF) ABC-transporter complex.</text>
</comment>
<keyword evidence="3 8" id="KW-0813">Transport</keyword>
<protein>
    <recommendedName>
        <fullName evidence="8">Riboflavin transporter</fullName>
    </recommendedName>
</protein>